<dbReference type="InterPro" id="IPR036188">
    <property type="entry name" value="FAD/NAD-bd_sf"/>
</dbReference>
<feature type="compositionally biased region" description="Basic and acidic residues" evidence="2">
    <location>
        <begin position="710"/>
        <end position="720"/>
    </location>
</feature>
<dbReference type="GO" id="GO:0050660">
    <property type="term" value="F:flavin adenine dinucleotide binding"/>
    <property type="evidence" value="ECO:0007669"/>
    <property type="project" value="InterPro"/>
</dbReference>
<evidence type="ECO:0000256" key="1">
    <source>
        <dbReference type="ARBA" id="ARBA00010790"/>
    </source>
</evidence>
<feature type="compositionally biased region" description="Acidic residues" evidence="2">
    <location>
        <begin position="657"/>
        <end position="667"/>
    </location>
</feature>
<evidence type="ECO:0000313" key="4">
    <source>
        <dbReference type="EMBL" id="CAG6730088.1"/>
    </source>
</evidence>
<dbReference type="SUPFAM" id="SSF54373">
    <property type="entry name" value="FAD-linked reductases, C-terminal domain"/>
    <property type="match status" value="1"/>
</dbReference>
<feature type="compositionally biased region" description="Acidic residues" evidence="2">
    <location>
        <begin position="675"/>
        <end position="688"/>
    </location>
</feature>
<dbReference type="Pfam" id="PF05199">
    <property type="entry name" value="GMC_oxred_C"/>
    <property type="match status" value="1"/>
</dbReference>
<name>A0A8D8YJM9_9HEMI</name>
<feature type="region of interest" description="Disordered" evidence="2">
    <location>
        <begin position="561"/>
        <end position="741"/>
    </location>
</feature>
<dbReference type="GO" id="GO:0016614">
    <property type="term" value="F:oxidoreductase activity, acting on CH-OH group of donors"/>
    <property type="evidence" value="ECO:0007669"/>
    <property type="project" value="InterPro"/>
</dbReference>
<dbReference type="PANTHER" id="PTHR11552:SF154">
    <property type="entry name" value="FI04917P"/>
    <property type="match status" value="1"/>
</dbReference>
<dbReference type="SUPFAM" id="SSF51905">
    <property type="entry name" value="FAD/NAD(P)-binding domain"/>
    <property type="match status" value="1"/>
</dbReference>
<feature type="domain" description="Glucose-methanol-choline oxidoreductase N-terminal" evidence="3">
    <location>
        <begin position="1171"/>
        <end position="1185"/>
    </location>
</feature>
<dbReference type="Gene3D" id="3.50.50.60">
    <property type="entry name" value="FAD/NAD(P)-binding domain"/>
    <property type="match status" value="1"/>
</dbReference>
<organism evidence="4">
    <name type="scientific">Cacopsylla melanoneura</name>
    <dbReference type="NCBI Taxonomy" id="428564"/>
    <lineage>
        <taxon>Eukaryota</taxon>
        <taxon>Metazoa</taxon>
        <taxon>Ecdysozoa</taxon>
        <taxon>Arthropoda</taxon>
        <taxon>Hexapoda</taxon>
        <taxon>Insecta</taxon>
        <taxon>Pterygota</taxon>
        <taxon>Neoptera</taxon>
        <taxon>Paraneoptera</taxon>
        <taxon>Hemiptera</taxon>
        <taxon>Sternorrhyncha</taxon>
        <taxon>Psylloidea</taxon>
        <taxon>Psyllidae</taxon>
        <taxon>Psyllinae</taxon>
        <taxon>Cacopsylla</taxon>
    </lineage>
</organism>
<dbReference type="EMBL" id="HBUF01380584">
    <property type="protein sequence ID" value="CAG6730088.1"/>
    <property type="molecule type" value="Transcribed_RNA"/>
</dbReference>
<reference evidence="4" key="1">
    <citation type="submission" date="2021-05" db="EMBL/GenBank/DDBJ databases">
        <authorList>
            <person name="Alioto T."/>
            <person name="Alioto T."/>
            <person name="Gomez Garrido J."/>
        </authorList>
    </citation>
    <scope>NUCLEOTIDE SEQUENCE</scope>
</reference>
<dbReference type="Pfam" id="PF00732">
    <property type="entry name" value="GMC_oxred_N"/>
    <property type="match status" value="1"/>
</dbReference>
<evidence type="ECO:0000256" key="2">
    <source>
        <dbReference type="SAM" id="MobiDB-lite"/>
    </source>
</evidence>
<proteinExistence type="inferred from homology"/>
<dbReference type="EMBL" id="HBUF01083730">
    <property type="protein sequence ID" value="CAG6633762.1"/>
    <property type="molecule type" value="Transcribed_RNA"/>
</dbReference>
<feature type="compositionally biased region" description="Basic and acidic residues" evidence="2">
    <location>
        <begin position="617"/>
        <end position="628"/>
    </location>
</feature>
<dbReference type="InterPro" id="IPR012132">
    <property type="entry name" value="GMC_OxRdtase"/>
</dbReference>
<accession>A0A8D8YJM9</accession>
<dbReference type="Gene3D" id="3.30.560.10">
    <property type="entry name" value="Glucose Oxidase, domain 3"/>
    <property type="match status" value="1"/>
</dbReference>
<protein>
    <submittedName>
        <fullName evidence="4">Glucose dehydrogenase [FAD, quinone]</fullName>
    </submittedName>
</protein>
<feature type="compositionally biased region" description="Basic and acidic residues" evidence="2">
    <location>
        <begin position="569"/>
        <end position="578"/>
    </location>
</feature>
<dbReference type="PANTHER" id="PTHR11552">
    <property type="entry name" value="GLUCOSE-METHANOL-CHOLINE GMC OXIDOREDUCTASE"/>
    <property type="match status" value="1"/>
</dbReference>
<feature type="compositionally biased region" description="Basic and acidic residues" evidence="2">
    <location>
        <begin position="826"/>
        <end position="838"/>
    </location>
</feature>
<feature type="region of interest" description="Disordered" evidence="2">
    <location>
        <begin position="870"/>
        <end position="894"/>
    </location>
</feature>
<dbReference type="EMBL" id="HBUF01588425">
    <property type="protein sequence ID" value="CAG6772537.1"/>
    <property type="molecule type" value="Transcribed_RNA"/>
</dbReference>
<dbReference type="InterPro" id="IPR000172">
    <property type="entry name" value="GMC_OxRdtase_N"/>
</dbReference>
<dbReference type="EMBL" id="HBUF01253157">
    <property type="protein sequence ID" value="CAG6680723.1"/>
    <property type="molecule type" value="Transcribed_RNA"/>
</dbReference>
<evidence type="ECO:0000259" key="3">
    <source>
        <dbReference type="PROSITE" id="PS00624"/>
    </source>
</evidence>
<comment type="similarity">
    <text evidence="1">Belongs to the GMC oxidoreductase family.</text>
</comment>
<feature type="compositionally biased region" description="Basic and acidic residues" evidence="2">
    <location>
        <begin position="591"/>
        <end position="605"/>
    </location>
</feature>
<dbReference type="PROSITE" id="PS00624">
    <property type="entry name" value="GMC_OXRED_2"/>
    <property type="match status" value="1"/>
</dbReference>
<feature type="compositionally biased region" description="Acidic residues" evidence="2">
    <location>
        <begin position="700"/>
        <end position="709"/>
    </location>
</feature>
<feature type="region of interest" description="Disordered" evidence="2">
    <location>
        <begin position="826"/>
        <end position="845"/>
    </location>
</feature>
<sequence>MTSYAMYPMSMHQETQFMTRDMGEMCAPYHHQNLTSCSVESFMLVQLLLRIFAHETNRDPHKVILKSKKPTKDSLDYITGGQSEENYNLIPVYIPTLTNTGEHRFRIKDKQRPYHDTMRFETQRVPNRYEHIQNVSIVKSEPIWEVIMAGPLSTEPTIIQVPFQHERNLAQVRPTFSEYVHQVNETPSDFLNNILTYGYHNVRTRPSSGASENVQFLEKSRPDSINFNAQYAQSSLVDLQDPYTQLNTDLKGKVPEDPLDIQNSKNLNQKQNMFFTAFDKLPTSSYDGGKTTVEIVRSVSPNIQFRKNVKEVLPFLLGDTGQEIQGRYGELRNNTFHNKPRQEFRGAIPEEAFLNPIQSEQPQRSIQSQSSVHPQRYLIFPGNTRVTTRDPVPAPQFAQEINNLPQMTQNSMVFLPNETNKNRRPIDKTGLESPTQFISKVEFKLKNKAKRAVPRIVVVKKAKKKLKLKKSNKKLKIHLRAKREVQRILVVKKPNKKLKVLYPPKKTIKQMKIPTHLNDRRLATYQNEKHFPYEYEKPHGHTPEPYTYKIRPKPYEIEELEAEDDGEDNEKNSNKNDSEYVDNNPNEEEEKNEHDGNGEKLKIPDDQSGAENENEEEHNNEANAQEKDEMQEDVSPTNDENENLEIMDTGDYNNEGTNDDNNDDQDKEDEKENQSNDSEDDEMDDMPEDNIKTNASLINDNDEKEDNTEEEKVEKNPDKSRSKKYKQTYGKQKSNQKHYKPDFWKEHQIRNPFIHNAYKPFKDAKTTKPPSKTTQYLTTVNPTLQIGIGKDFQPFQITQKNFLDGFENIFDRQFIKLFDKNSVEKKPKNTLEESRDDNSPASSLEIKTMKELEDTHEDMGSMFTKTYDSAGYKKQTRPSNEGFGNEQREKEDEDDEMTFDFIIVGAGSAGCVLANRLSEIKKWKVLLLEAGIEEPFFADVPGLAPLVSRSNIDWNYMTEPEPHACKARPGGQCYWARGKVMGGSSTINYMIYARGNQEDYDEWEEMGNEGWGYDEVLEYFKKSENNEDKEIYKKNPEYHGKGGYQTVEWLPYADQNVPVLIQAWREKGYEERDLNAENQIGVMHLQTTTRHGERLSTNGAFIRPIRKKRKNLTIITEAHVTRLIFEKRPKSGRVSKTGSSHKKLLVRSVEFLHDKKLHLATAKKEVILSAGSINSPKILMLSGIGPKEHLESLGIKPLINLKVGHNLQDHLTSDGVVIALPKSSTDKMYKKKVKDAFEYKESRCGPLASTGPLQCGVFAKTKLADSGPDVPDIQFHHDPTSLRDWLINPANATATNMAPFSYYDAITVRPILLKPLSRGYIQLNESDPMWGAPRIYPKFFTKSPDLDVFVAGMKLGASLVDTAAMQKIGARLVDKAPPQCIFYKFGTNDYWACIAMEFTATIYHPVGTCKMGPKDDPGSVVNARLRVHGASNLRVVDASIMPKIVRGNTNAPTIMIAEKAADMIKEDWLQDR</sequence>
<dbReference type="InterPro" id="IPR007867">
    <property type="entry name" value="GMC_OxRtase_C"/>
</dbReference>